<evidence type="ECO:0000256" key="1">
    <source>
        <dbReference type="SAM" id="SignalP"/>
    </source>
</evidence>
<dbReference type="EMBL" id="CP036266">
    <property type="protein sequence ID" value="QDT20922.1"/>
    <property type="molecule type" value="Genomic_DNA"/>
</dbReference>
<evidence type="ECO:0000313" key="2">
    <source>
        <dbReference type="EMBL" id="QDT20922.1"/>
    </source>
</evidence>
<dbReference type="OrthoDB" id="250178at2"/>
<dbReference type="AlphaFoldDB" id="A0A517PNI1"/>
<protein>
    <recommendedName>
        <fullName evidence="4">Outer membrane lipoprotein-sorting protein</fullName>
    </recommendedName>
</protein>
<gene>
    <name evidence="2" type="ORF">HG66A1_27130</name>
</gene>
<sequence length="349" mass="40384" precursor="true">MNLLPALRGCCLFACLWSGMLLTSAQTAEPKTQTAPPVQQQWHTLVERMIQQRLQLQAGHFQATTRISFPKTQPEEATILFDAECWFADRFQKVRFDQTVKQPLLRYEEKPEIQTSLSTWIRTPEMSIHTERNRTSVRIYEPDAHPGGYYSPFDVRVLGLVKTAELMQTQTRKRREHFFLPDLVEWLKQYQAEQIESTAAGLTEVTLNKNNPKDTKLILQFDPAQGYTPVSYRFFIKSGMPPQFKSTPVIENKVTWQKRSKVWVPVQYESTNRWIDHHVTMRLKWLKVNQKIPAATFTIDALDLPQGLPVTTDDGEKGIIETQIIDHRNGQNKLIRGGSFISDEELEKP</sequence>
<reference evidence="2 3" key="1">
    <citation type="submission" date="2019-02" db="EMBL/GenBank/DDBJ databases">
        <title>Deep-cultivation of Planctomycetes and their phenomic and genomic characterization uncovers novel biology.</title>
        <authorList>
            <person name="Wiegand S."/>
            <person name="Jogler M."/>
            <person name="Boedeker C."/>
            <person name="Pinto D."/>
            <person name="Vollmers J."/>
            <person name="Rivas-Marin E."/>
            <person name="Kohn T."/>
            <person name="Peeters S.H."/>
            <person name="Heuer A."/>
            <person name="Rast P."/>
            <person name="Oberbeckmann S."/>
            <person name="Bunk B."/>
            <person name="Jeske O."/>
            <person name="Meyerdierks A."/>
            <person name="Storesund J.E."/>
            <person name="Kallscheuer N."/>
            <person name="Luecker S."/>
            <person name="Lage O.M."/>
            <person name="Pohl T."/>
            <person name="Merkel B.J."/>
            <person name="Hornburger P."/>
            <person name="Mueller R.-W."/>
            <person name="Bruemmer F."/>
            <person name="Labrenz M."/>
            <person name="Spormann A.M."/>
            <person name="Op den Camp H."/>
            <person name="Overmann J."/>
            <person name="Amann R."/>
            <person name="Jetten M.S.M."/>
            <person name="Mascher T."/>
            <person name="Medema M.H."/>
            <person name="Devos D.P."/>
            <person name="Kaster A.-K."/>
            <person name="Ovreas L."/>
            <person name="Rohde M."/>
            <person name="Galperin M.Y."/>
            <person name="Jogler C."/>
        </authorList>
    </citation>
    <scope>NUCLEOTIDE SEQUENCE [LARGE SCALE GENOMIC DNA]</scope>
    <source>
        <strain evidence="2 3">HG66A1</strain>
    </source>
</reference>
<feature type="chain" id="PRO_5022095719" description="Outer membrane lipoprotein-sorting protein" evidence="1">
    <location>
        <begin position="28"/>
        <end position="349"/>
    </location>
</feature>
<keyword evidence="3" id="KW-1185">Reference proteome</keyword>
<evidence type="ECO:0008006" key="4">
    <source>
        <dbReference type="Google" id="ProtNLM"/>
    </source>
</evidence>
<proteinExistence type="predicted"/>
<evidence type="ECO:0000313" key="3">
    <source>
        <dbReference type="Proteomes" id="UP000320421"/>
    </source>
</evidence>
<dbReference type="Proteomes" id="UP000320421">
    <property type="component" value="Chromosome"/>
</dbReference>
<dbReference type="RefSeq" id="WP_145184423.1">
    <property type="nucleotide sequence ID" value="NZ_CP036266.1"/>
</dbReference>
<keyword evidence="1" id="KW-0732">Signal</keyword>
<feature type="signal peptide" evidence="1">
    <location>
        <begin position="1"/>
        <end position="27"/>
    </location>
</feature>
<name>A0A517PNI1_9PLAN</name>
<organism evidence="2 3">
    <name type="scientific">Gimesia chilikensis</name>
    <dbReference type="NCBI Taxonomy" id="2605989"/>
    <lineage>
        <taxon>Bacteria</taxon>
        <taxon>Pseudomonadati</taxon>
        <taxon>Planctomycetota</taxon>
        <taxon>Planctomycetia</taxon>
        <taxon>Planctomycetales</taxon>
        <taxon>Planctomycetaceae</taxon>
        <taxon>Gimesia</taxon>
    </lineage>
</organism>
<accession>A0A517PNI1</accession>